<dbReference type="PROSITE" id="PS50004">
    <property type="entry name" value="C2"/>
    <property type="match status" value="2"/>
</dbReference>
<dbReference type="CDD" id="cd00030">
    <property type="entry name" value="C2"/>
    <property type="match status" value="1"/>
</dbReference>
<dbReference type="AlphaFoldDB" id="A0A183AKT4"/>
<feature type="domain" description="C2" evidence="2">
    <location>
        <begin position="226"/>
        <end position="351"/>
    </location>
</feature>
<dbReference type="GO" id="GO:0001786">
    <property type="term" value="F:phosphatidylserine binding"/>
    <property type="evidence" value="ECO:0007669"/>
    <property type="project" value="TreeGrafter"/>
</dbReference>
<organism evidence="5">
    <name type="scientific">Echinostoma caproni</name>
    <dbReference type="NCBI Taxonomy" id="27848"/>
    <lineage>
        <taxon>Eukaryota</taxon>
        <taxon>Metazoa</taxon>
        <taxon>Spiralia</taxon>
        <taxon>Lophotrochozoa</taxon>
        <taxon>Platyhelminthes</taxon>
        <taxon>Trematoda</taxon>
        <taxon>Digenea</taxon>
        <taxon>Plagiorchiida</taxon>
        <taxon>Echinostomata</taxon>
        <taxon>Echinostomatoidea</taxon>
        <taxon>Echinostomatidae</taxon>
        <taxon>Echinostoma</taxon>
    </lineage>
</organism>
<dbReference type="Gene3D" id="2.60.40.150">
    <property type="entry name" value="C2 domain"/>
    <property type="match status" value="2"/>
</dbReference>
<keyword evidence="1" id="KW-0812">Transmembrane</keyword>
<dbReference type="WBParaSite" id="ECPE_0000758501-mRNA-1">
    <property type="protein sequence ID" value="ECPE_0000758501-mRNA-1"/>
    <property type="gene ID" value="ECPE_0000758501"/>
</dbReference>
<dbReference type="GO" id="GO:0005886">
    <property type="term" value="C:plasma membrane"/>
    <property type="evidence" value="ECO:0007669"/>
    <property type="project" value="TreeGrafter"/>
</dbReference>
<dbReference type="InterPro" id="IPR000008">
    <property type="entry name" value="C2_dom"/>
</dbReference>
<dbReference type="SMART" id="SM00239">
    <property type="entry name" value="C2"/>
    <property type="match status" value="2"/>
</dbReference>
<dbReference type="GO" id="GO:0030276">
    <property type="term" value="F:clathrin binding"/>
    <property type="evidence" value="ECO:0007669"/>
    <property type="project" value="TreeGrafter"/>
</dbReference>
<evidence type="ECO:0000259" key="2">
    <source>
        <dbReference type="PROSITE" id="PS50004"/>
    </source>
</evidence>
<reference evidence="3 4" key="2">
    <citation type="submission" date="2018-11" db="EMBL/GenBank/DDBJ databases">
        <authorList>
            <consortium name="Pathogen Informatics"/>
        </authorList>
    </citation>
    <scope>NUCLEOTIDE SEQUENCE [LARGE SCALE GENOMIC DNA]</scope>
    <source>
        <strain evidence="3 4">Egypt</strain>
    </source>
</reference>
<dbReference type="OrthoDB" id="10259057at2759"/>
<dbReference type="GO" id="GO:0030672">
    <property type="term" value="C:synaptic vesicle membrane"/>
    <property type="evidence" value="ECO:0007669"/>
    <property type="project" value="TreeGrafter"/>
</dbReference>
<proteinExistence type="predicted"/>
<dbReference type="GO" id="GO:0031045">
    <property type="term" value="C:dense core granule"/>
    <property type="evidence" value="ECO:0007669"/>
    <property type="project" value="TreeGrafter"/>
</dbReference>
<evidence type="ECO:0000313" key="4">
    <source>
        <dbReference type="Proteomes" id="UP000272942"/>
    </source>
</evidence>
<name>A0A183AKT4_9TREM</name>
<dbReference type="PANTHER" id="PTHR10024">
    <property type="entry name" value="SYNAPTOTAGMIN"/>
    <property type="match status" value="1"/>
</dbReference>
<dbReference type="GO" id="GO:0000149">
    <property type="term" value="F:SNARE binding"/>
    <property type="evidence" value="ECO:0007669"/>
    <property type="project" value="TreeGrafter"/>
</dbReference>
<keyword evidence="1" id="KW-1133">Transmembrane helix</keyword>
<dbReference type="Proteomes" id="UP000272942">
    <property type="component" value="Unassembled WGS sequence"/>
</dbReference>
<protein>
    <submittedName>
        <fullName evidence="5">C2 domain-containing protein</fullName>
    </submittedName>
</protein>
<dbReference type="EMBL" id="UZAN01044785">
    <property type="protein sequence ID" value="VDP81459.1"/>
    <property type="molecule type" value="Genomic_DNA"/>
</dbReference>
<keyword evidence="1" id="KW-0472">Membrane</keyword>
<reference evidence="5" key="1">
    <citation type="submission" date="2016-06" db="UniProtKB">
        <authorList>
            <consortium name="WormBaseParasite"/>
        </authorList>
    </citation>
    <scope>IDENTIFICATION</scope>
</reference>
<dbReference type="PANTHER" id="PTHR10024:SF250">
    <property type="entry name" value="SYNAPTOTAGMIN-13"/>
    <property type="match status" value="1"/>
</dbReference>
<dbReference type="Pfam" id="PF00168">
    <property type="entry name" value="C2"/>
    <property type="match status" value="2"/>
</dbReference>
<evidence type="ECO:0000256" key="1">
    <source>
        <dbReference type="SAM" id="Phobius"/>
    </source>
</evidence>
<dbReference type="InterPro" id="IPR035892">
    <property type="entry name" value="C2_domain_sf"/>
</dbReference>
<gene>
    <name evidence="3" type="ORF">ECPE_LOCUS7569</name>
</gene>
<sequence>MAQTNQSLSDVPFLRNLATSLNVASIPLAIFLLILICIVCIAALVVIILCAKSCIRRAYMSKPKRKRLKAAYLDEILDPVMEPGMSGLVTYEFHYDVTSKIFQVTVVEGKNLVTPADSETLDVYVSVLLLKQTGQAWKPLGKRYKSEIQRHTKTPRWNYSCNFSMTENDLKNSKLIMEVFDYDNLGQDRCIGRLEVPIGEIHMDEYVGTTYEKTACLRPGAPTYKGIGEICVGLAYLSNPGCIEVFVYEARKLDIQHLLTPGKSTLSVQVDLKHRRKTLGTFETKAKEDSVNPYFNARFSVNIKPKYLDDASVIFSLKQRGSFGRRSVLGRSVVGPNSSLNTGLKQWDEMRQHSPRTHVMWHVIVPNGGEYEP</sequence>
<dbReference type="GO" id="GO:0005544">
    <property type="term" value="F:calcium-dependent phospholipid binding"/>
    <property type="evidence" value="ECO:0007669"/>
    <property type="project" value="TreeGrafter"/>
</dbReference>
<evidence type="ECO:0000313" key="3">
    <source>
        <dbReference type="EMBL" id="VDP81459.1"/>
    </source>
</evidence>
<dbReference type="GO" id="GO:0030424">
    <property type="term" value="C:axon"/>
    <property type="evidence" value="ECO:0007669"/>
    <property type="project" value="TreeGrafter"/>
</dbReference>
<accession>A0A183AKT4</accession>
<evidence type="ECO:0000313" key="5">
    <source>
        <dbReference type="WBParaSite" id="ECPE_0000758501-mRNA-1"/>
    </source>
</evidence>
<dbReference type="GO" id="GO:0048488">
    <property type="term" value="P:synaptic vesicle endocytosis"/>
    <property type="evidence" value="ECO:0007669"/>
    <property type="project" value="TreeGrafter"/>
</dbReference>
<dbReference type="SUPFAM" id="SSF49562">
    <property type="entry name" value="C2 domain (Calcium/lipid-binding domain, CaLB)"/>
    <property type="match status" value="2"/>
</dbReference>
<feature type="domain" description="C2" evidence="2">
    <location>
        <begin position="85"/>
        <end position="211"/>
    </location>
</feature>
<keyword evidence="4" id="KW-1185">Reference proteome</keyword>
<dbReference type="GO" id="GO:0048791">
    <property type="term" value="P:calcium ion-regulated exocytosis of neurotransmitter"/>
    <property type="evidence" value="ECO:0007669"/>
    <property type="project" value="TreeGrafter"/>
</dbReference>
<dbReference type="GO" id="GO:0005509">
    <property type="term" value="F:calcium ion binding"/>
    <property type="evidence" value="ECO:0007669"/>
    <property type="project" value="TreeGrafter"/>
</dbReference>
<feature type="transmembrane region" description="Helical" evidence="1">
    <location>
        <begin position="26"/>
        <end position="51"/>
    </location>
</feature>